<sequence length="79" mass="9050">MDRSEILKVINDIFIETLDNEEIELSEDSQASDVEDWDSLSHIQLVVEVEKHFKIRFTSKEIQSWGNVGGMIDSVVAKL</sequence>
<dbReference type="AlphaFoldDB" id="A0A399D391"/>
<dbReference type="OrthoDB" id="9811033at2"/>
<dbReference type="RefSeq" id="WP_119349539.1">
    <property type="nucleotide sequence ID" value="NZ_JBFHKJ010000451.1"/>
</dbReference>
<reference evidence="2 3" key="1">
    <citation type="journal article" date="2015" name="Int. J. Syst. Evol. Microbiol.">
        <title>Mariniphaga sediminis sp. nov., isolated from coastal sediment.</title>
        <authorList>
            <person name="Wang F.Q."/>
            <person name="Shen Q.Y."/>
            <person name="Chen G.J."/>
            <person name="Du Z.J."/>
        </authorList>
    </citation>
    <scope>NUCLEOTIDE SEQUENCE [LARGE SCALE GENOMIC DNA]</scope>
    <source>
        <strain evidence="2 3">SY21</strain>
    </source>
</reference>
<keyword evidence="3" id="KW-1185">Reference proteome</keyword>
<name>A0A399D391_9BACT</name>
<protein>
    <submittedName>
        <fullName evidence="2">Acyl carrier protein</fullName>
    </submittedName>
</protein>
<comment type="caution">
    <text evidence="2">The sequence shown here is derived from an EMBL/GenBank/DDBJ whole genome shotgun (WGS) entry which is preliminary data.</text>
</comment>
<accession>A0A399D391</accession>
<dbReference type="Pfam" id="PF00550">
    <property type="entry name" value="PP-binding"/>
    <property type="match status" value="1"/>
</dbReference>
<gene>
    <name evidence="2" type="ORF">D1164_08550</name>
</gene>
<dbReference type="PROSITE" id="PS50075">
    <property type="entry name" value="CARRIER"/>
    <property type="match status" value="1"/>
</dbReference>
<dbReference type="Proteomes" id="UP000266441">
    <property type="component" value="Unassembled WGS sequence"/>
</dbReference>
<dbReference type="InterPro" id="IPR036736">
    <property type="entry name" value="ACP-like_sf"/>
</dbReference>
<organism evidence="2 3">
    <name type="scientific">Mariniphaga sediminis</name>
    <dbReference type="NCBI Taxonomy" id="1628158"/>
    <lineage>
        <taxon>Bacteria</taxon>
        <taxon>Pseudomonadati</taxon>
        <taxon>Bacteroidota</taxon>
        <taxon>Bacteroidia</taxon>
        <taxon>Marinilabiliales</taxon>
        <taxon>Prolixibacteraceae</taxon>
        <taxon>Mariniphaga</taxon>
    </lineage>
</organism>
<dbReference type="EMBL" id="QWET01000005">
    <property type="protein sequence ID" value="RIH65698.1"/>
    <property type="molecule type" value="Genomic_DNA"/>
</dbReference>
<evidence type="ECO:0000313" key="2">
    <source>
        <dbReference type="EMBL" id="RIH65698.1"/>
    </source>
</evidence>
<dbReference type="SUPFAM" id="SSF47336">
    <property type="entry name" value="ACP-like"/>
    <property type="match status" value="1"/>
</dbReference>
<dbReference type="Gene3D" id="1.10.1200.10">
    <property type="entry name" value="ACP-like"/>
    <property type="match status" value="1"/>
</dbReference>
<proteinExistence type="predicted"/>
<evidence type="ECO:0000259" key="1">
    <source>
        <dbReference type="PROSITE" id="PS50075"/>
    </source>
</evidence>
<evidence type="ECO:0000313" key="3">
    <source>
        <dbReference type="Proteomes" id="UP000266441"/>
    </source>
</evidence>
<dbReference type="InterPro" id="IPR009081">
    <property type="entry name" value="PP-bd_ACP"/>
</dbReference>
<feature type="domain" description="Carrier" evidence="1">
    <location>
        <begin position="1"/>
        <end position="79"/>
    </location>
</feature>